<dbReference type="Pfam" id="PF01546">
    <property type="entry name" value="Peptidase_M20"/>
    <property type="match status" value="1"/>
</dbReference>
<keyword evidence="9" id="KW-0170">Cobalt</keyword>
<evidence type="ECO:0000256" key="3">
    <source>
        <dbReference type="ARBA" id="ARBA00022490"/>
    </source>
</evidence>
<dbReference type="GO" id="GO:0006526">
    <property type="term" value="P:L-arginine biosynthetic process"/>
    <property type="evidence" value="ECO:0007669"/>
    <property type="project" value="UniProtKB-KW"/>
</dbReference>
<keyword evidence="7 11" id="KW-0378">Hydrolase</keyword>
<evidence type="ECO:0000256" key="5">
    <source>
        <dbReference type="ARBA" id="ARBA00022605"/>
    </source>
</evidence>
<dbReference type="GO" id="GO:0046872">
    <property type="term" value="F:metal ion binding"/>
    <property type="evidence" value="ECO:0007669"/>
    <property type="project" value="UniProtKB-KW"/>
</dbReference>
<protein>
    <submittedName>
        <fullName evidence="11">Acetylornithine deacetylase</fullName>
        <ecNumber evidence="11">3.5.1.16</ecNumber>
    </submittedName>
</protein>
<organism evidence="11 12">
    <name type="scientific">Pararobbsia silviterrae</name>
    <dbReference type="NCBI Taxonomy" id="1792498"/>
    <lineage>
        <taxon>Bacteria</taxon>
        <taxon>Pseudomonadati</taxon>
        <taxon>Pseudomonadota</taxon>
        <taxon>Betaproteobacteria</taxon>
        <taxon>Burkholderiales</taxon>
        <taxon>Burkholderiaceae</taxon>
        <taxon>Pararobbsia</taxon>
    </lineage>
</organism>
<comment type="caution">
    <text evidence="11">The sequence shown here is derived from an EMBL/GenBank/DDBJ whole genome shotgun (WGS) entry which is preliminary data.</text>
</comment>
<proteinExistence type="inferred from homology"/>
<dbReference type="FunFam" id="3.30.70.360:FF:000003">
    <property type="entry name" value="Acetylornithine deacetylase"/>
    <property type="match status" value="1"/>
</dbReference>
<dbReference type="GO" id="GO:0008777">
    <property type="term" value="F:acetylornithine deacetylase activity"/>
    <property type="evidence" value="ECO:0007669"/>
    <property type="project" value="UniProtKB-EC"/>
</dbReference>
<evidence type="ECO:0000256" key="7">
    <source>
        <dbReference type="ARBA" id="ARBA00022801"/>
    </source>
</evidence>
<dbReference type="Gene3D" id="3.40.630.10">
    <property type="entry name" value="Zn peptidases"/>
    <property type="match status" value="1"/>
</dbReference>
<dbReference type="RefSeq" id="WP_121090062.1">
    <property type="nucleotide sequence ID" value="NZ_RBZU01000013.1"/>
</dbReference>
<evidence type="ECO:0000256" key="8">
    <source>
        <dbReference type="ARBA" id="ARBA00022833"/>
    </source>
</evidence>
<dbReference type="NCBIfam" id="TIGR01892">
    <property type="entry name" value="AcOrn-deacetyl"/>
    <property type="match status" value="1"/>
</dbReference>
<keyword evidence="12" id="KW-1185">Reference proteome</keyword>
<dbReference type="PANTHER" id="PTHR43808">
    <property type="entry name" value="ACETYLORNITHINE DEACETYLASE"/>
    <property type="match status" value="1"/>
</dbReference>
<dbReference type="InterPro" id="IPR050072">
    <property type="entry name" value="Peptidase_M20A"/>
</dbReference>
<dbReference type="SUPFAM" id="SSF55031">
    <property type="entry name" value="Bacterial exopeptidase dimerisation domain"/>
    <property type="match status" value="1"/>
</dbReference>
<dbReference type="Gene3D" id="3.30.70.360">
    <property type="match status" value="1"/>
</dbReference>
<evidence type="ECO:0000256" key="4">
    <source>
        <dbReference type="ARBA" id="ARBA00022571"/>
    </source>
</evidence>
<dbReference type="InterPro" id="IPR010169">
    <property type="entry name" value="AcOrn-deacetyl"/>
</dbReference>
<dbReference type="InterPro" id="IPR011650">
    <property type="entry name" value="Peptidase_M20_dimer"/>
</dbReference>
<feature type="domain" description="Peptidase M20 dimerisation" evidence="10">
    <location>
        <begin position="188"/>
        <end position="299"/>
    </location>
</feature>
<dbReference type="GO" id="GO:0005737">
    <property type="term" value="C:cytoplasm"/>
    <property type="evidence" value="ECO:0007669"/>
    <property type="project" value="UniProtKB-SubCell"/>
</dbReference>
<dbReference type="SUPFAM" id="SSF53187">
    <property type="entry name" value="Zn-dependent exopeptidases"/>
    <property type="match status" value="1"/>
</dbReference>
<dbReference type="Proteomes" id="UP000270342">
    <property type="component" value="Unassembled WGS sequence"/>
</dbReference>
<dbReference type="PANTHER" id="PTHR43808:SF31">
    <property type="entry name" value="N-ACETYL-L-CITRULLINE DEACETYLASE"/>
    <property type="match status" value="1"/>
</dbReference>
<comment type="subcellular location">
    <subcellularLocation>
        <location evidence="1">Cytoplasm</location>
    </subcellularLocation>
</comment>
<evidence type="ECO:0000256" key="9">
    <source>
        <dbReference type="ARBA" id="ARBA00023285"/>
    </source>
</evidence>
<keyword evidence="8" id="KW-0862">Zinc</keyword>
<keyword evidence="4" id="KW-0055">Arginine biosynthesis</keyword>
<sequence>MSVTDLEVEPSAAQPSPAALQWIERLVSIDTTSRVPNLGLIETVRDEFERRGIASTLIRDRREGWANLFATVPAHDGSTQGGIVLSGHTDVVPVAGQAWDSDPFVPVVRDGKLYGRGTCDMKGFIGTAVALLPEILDRPLAQPIHFALSYDEEIGCVGAPSMIADLRERGYRPAGCIVGEPTGMRTVVAHKGIQTYQCCVRGHAAHSSLTPQGLNAIEYAARLICFIRDIADEFRAQGPYDALFDVPYTTAQTSLIQGGIAINTVPAECTFSFEFRNLPSVSPEGVIARIESYARDTLLPAMRREHADAAIEFLRLSSAPGLDTAEQAAITTLVRSLTGDTERRKVAYGTEAGLFAQAGIPTIVCGPGHIEQAHRANEYVSLEQLATGERFLRQLVEGLVRH</sequence>
<dbReference type="AlphaFoldDB" id="A0A494X8Y4"/>
<dbReference type="CDD" id="cd03894">
    <property type="entry name" value="M20_ArgE"/>
    <property type="match status" value="1"/>
</dbReference>
<keyword evidence="5" id="KW-0028">Amino-acid biosynthesis</keyword>
<dbReference type="InterPro" id="IPR036264">
    <property type="entry name" value="Bact_exopeptidase_dim_dom"/>
</dbReference>
<dbReference type="OrthoDB" id="3665926at2"/>
<accession>A0A494X8Y4</accession>
<dbReference type="EC" id="3.5.1.16" evidence="11"/>
<dbReference type="Pfam" id="PF07687">
    <property type="entry name" value="M20_dimer"/>
    <property type="match status" value="1"/>
</dbReference>
<gene>
    <name evidence="11" type="primary">argE</name>
    <name evidence="11" type="ORF">D7S86_23285</name>
</gene>
<name>A0A494X8Y4_9BURK</name>
<evidence type="ECO:0000313" key="12">
    <source>
        <dbReference type="Proteomes" id="UP000270342"/>
    </source>
</evidence>
<evidence type="ECO:0000256" key="2">
    <source>
        <dbReference type="ARBA" id="ARBA00005691"/>
    </source>
</evidence>
<dbReference type="InterPro" id="IPR002933">
    <property type="entry name" value="Peptidase_M20"/>
</dbReference>
<evidence type="ECO:0000259" key="10">
    <source>
        <dbReference type="Pfam" id="PF07687"/>
    </source>
</evidence>
<keyword evidence="3" id="KW-0963">Cytoplasm</keyword>
<evidence type="ECO:0000313" key="11">
    <source>
        <dbReference type="EMBL" id="RKP47175.1"/>
    </source>
</evidence>
<keyword evidence="6" id="KW-0479">Metal-binding</keyword>
<evidence type="ECO:0000256" key="1">
    <source>
        <dbReference type="ARBA" id="ARBA00004496"/>
    </source>
</evidence>
<reference evidence="11 12" key="1">
    <citation type="submission" date="2018-10" db="EMBL/GenBank/DDBJ databases">
        <title>Robbsia sp. DHC34, isolated from soil.</title>
        <authorList>
            <person name="Gao Z.-H."/>
            <person name="Qiu L.-H."/>
        </authorList>
    </citation>
    <scope>NUCLEOTIDE SEQUENCE [LARGE SCALE GENOMIC DNA]</scope>
    <source>
        <strain evidence="11 12">DHC34</strain>
    </source>
</reference>
<dbReference type="EMBL" id="RBZU01000013">
    <property type="protein sequence ID" value="RKP47175.1"/>
    <property type="molecule type" value="Genomic_DNA"/>
</dbReference>
<comment type="similarity">
    <text evidence="2">Belongs to the peptidase M20A family. ArgE subfamily.</text>
</comment>
<evidence type="ECO:0000256" key="6">
    <source>
        <dbReference type="ARBA" id="ARBA00022723"/>
    </source>
</evidence>
<dbReference type="NCBIfam" id="NF005710">
    <property type="entry name" value="PRK07522.1"/>
    <property type="match status" value="1"/>
</dbReference>